<dbReference type="GO" id="GO:0017004">
    <property type="term" value="P:cytochrome complex assembly"/>
    <property type="evidence" value="ECO:0007669"/>
    <property type="project" value="UniProtKB-KW"/>
</dbReference>
<dbReference type="Proteomes" id="UP000204221">
    <property type="component" value="Chromosome"/>
</dbReference>
<comment type="subcellular location">
    <subcellularLocation>
        <location evidence="1">Cell envelope</location>
    </subcellularLocation>
</comment>
<dbReference type="GO" id="GO:0016491">
    <property type="term" value="F:oxidoreductase activity"/>
    <property type="evidence" value="ECO:0007669"/>
    <property type="project" value="InterPro"/>
</dbReference>
<protein>
    <submittedName>
        <fullName evidence="4">Soluble secreted antigen MPT53</fullName>
    </submittedName>
</protein>
<dbReference type="AlphaFoldDB" id="A0A221W2Z8"/>
<sequence length="186" mass="19355">MLVAALVAASACDARAAWTDGPPGGGERLPGPVAQDVDYAEPVSAPAAPDLALALLDGTRVSLAELWAERPVVLVFFSSWCATCADQQRTLSDLTAAHGDAVTFLGIAGRDESDAVMDFLVDHEVPYPVAMDADHTAARHYAAEEPPLIAVIDRGGGLLRGFPGGVADAATAEELDATLTALYRRD</sequence>
<dbReference type="PROSITE" id="PS00194">
    <property type="entry name" value="THIOREDOXIN_1"/>
    <property type="match status" value="1"/>
</dbReference>
<organism evidence="4 5">
    <name type="scientific">Actinoalloteichus hoggarensis</name>
    <dbReference type="NCBI Taxonomy" id="1470176"/>
    <lineage>
        <taxon>Bacteria</taxon>
        <taxon>Bacillati</taxon>
        <taxon>Actinomycetota</taxon>
        <taxon>Actinomycetes</taxon>
        <taxon>Pseudonocardiales</taxon>
        <taxon>Pseudonocardiaceae</taxon>
        <taxon>Actinoalloteichus</taxon>
    </lineage>
</organism>
<dbReference type="InterPro" id="IPR013766">
    <property type="entry name" value="Thioredoxin_domain"/>
</dbReference>
<evidence type="ECO:0000313" key="4">
    <source>
        <dbReference type="EMBL" id="ASO19991.1"/>
    </source>
</evidence>
<dbReference type="GO" id="GO:0030313">
    <property type="term" value="C:cell envelope"/>
    <property type="evidence" value="ECO:0007669"/>
    <property type="project" value="UniProtKB-SubCell"/>
</dbReference>
<dbReference type="PROSITE" id="PS51352">
    <property type="entry name" value="THIOREDOXIN_2"/>
    <property type="match status" value="1"/>
</dbReference>
<dbReference type="PANTHER" id="PTHR42852">
    <property type="entry name" value="THIOL:DISULFIDE INTERCHANGE PROTEIN DSBE"/>
    <property type="match status" value="1"/>
</dbReference>
<evidence type="ECO:0000313" key="5">
    <source>
        <dbReference type="Proteomes" id="UP000204221"/>
    </source>
</evidence>
<dbReference type="InterPro" id="IPR017937">
    <property type="entry name" value="Thioredoxin_CS"/>
</dbReference>
<dbReference type="SUPFAM" id="SSF52833">
    <property type="entry name" value="Thioredoxin-like"/>
    <property type="match status" value="1"/>
</dbReference>
<dbReference type="KEGG" id="ahg:AHOG_11740"/>
<feature type="domain" description="Thioredoxin" evidence="3">
    <location>
        <begin position="42"/>
        <end position="184"/>
    </location>
</feature>
<name>A0A221W2Z8_9PSEU</name>
<evidence type="ECO:0000256" key="2">
    <source>
        <dbReference type="ARBA" id="ARBA00022748"/>
    </source>
</evidence>
<dbReference type="PANTHER" id="PTHR42852:SF13">
    <property type="entry name" value="PROTEIN DIPZ"/>
    <property type="match status" value="1"/>
</dbReference>
<dbReference type="Gene3D" id="3.40.30.10">
    <property type="entry name" value="Glutaredoxin"/>
    <property type="match status" value="1"/>
</dbReference>
<dbReference type="InterPro" id="IPR013740">
    <property type="entry name" value="Redoxin"/>
</dbReference>
<dbReference type="EMBL" id="CP022521">
    <property type="protein sequence ID" value="ASO19991.1"/>
    <property type="molecule type" value="Genomic_DNA"/>
</dbReference>
<dbReference type="CDD" id="cd02966">
    <property type="entry name" value="TlpA_like_family"/>
    <property type="match status" value="1"/>
</dbReference>
<dbReference type="InterPro" id="IPR036249">
    <property type="entry name" value="Thioredoxin-like_sf"/>
</dbReference>
<keyword evidence="2" id="KW-0201">Cytochrome c-type biogenesis</keyword>
<keyword evidence="5" id="KW-1185">Reference proteome</keyword>
<proteinExistence type="predicted"/>
<dbReference type="InterPro" id="IPR050553">
    <property type="entry name" value="Thioredoxin_ResA/DsbE_sf"/>
</dbReference>
<accession>A0A221W2Z8</accession>
<gene>
    <name evidence="4" type="ORF">AHOG_11740</name>
</gene>
<dbReference type="Pfam" id="PF08534">
    <property type="entry name" value="Redoxin"/>
    <property type="match status" value="1"/>
</dbReference>
<reference evidence="4 5" key="1">
    <citation type="submission" date="2017-07" db="EMBL/GenBank/DDBJ databases">
        <title>Complete genome sequence of Actinoalloteichus hoggarensis DSM 45943, type strain of Actinoalloteichus hoggarensis.</title>
        <authorList>
            <person name="Ruckert C."/>
            <person name="Nouioui I."/>
            <person name="Willmese J."/>
            <person name="van Wezel G."/>
            <person name="Klenk H.-P."/>
            <person name="Kalinowski J."/>
            <person name="Zotchev S.B."/>
        </authorList>
    </citation>
    <scope>NUCLEOTIDE SEQUENCE [LARGE SCALE GENOMIC DNA]</scope>
    <source>
        <strain evidence="4 5">DSM 45943</strain>
    </source>
</reference>
<evidence type="ECO:0000256" key="1">
    <source>
        <dbReference type="ARBA" id="ARBA00004196"/>
    </source>
</evidence>
<evidence type="ECO:0000259" key="3">
    <source>
        <dbReference type="PROSITE" id="PS51352"/>
    </source>
</evidence>